<feature type="region of interest" description="Disordered" evidence="1">
    <location>
        <begin position="1"/>
        <end position="40"/>
    </location>
</feature>
<reference evidence="2" key="1">
    <citation type="submission" date="2023-03" db="EMBL/GenBank/DDBJ databases">
        <title>Massive genome expansion in bonnet fungi (Mycena s.s.) driven by repeated elements and novel gene families across ecological guilds.</title>
        <authorList>
            <consortium name="Lawrence Berkeley National Laboratory"/>
            <person name="Harder C.B."/>
            <person name="Miyauchi S."/>
            <person name="Viragh M."/>
            <person name="Kuo A."/>
            <person name="Thoen E."/>
            <person name="Andreopoulos B."/>
            <person name="Lu D."/>
            <person name="Skrede I."/>
            <person name="Drula E."/>
            <person name="Henrissat B."/>
            <person name="Morin E."/>
            <person name="Kohler A."/>
            <person name="Barry K."/>
            <person name="LaButti K."/>
            <person name="Morin E."/>
            <person name="Salamov A."/>
            <person name="Lipzen A."/>
            <person name="Mereny Z."/>
            <person name="Hegedus B."/>
            <person name="Baldrian P."/>
            <person name="Stursova M."/>
            <person name="Weitz H."/>
            <person name="Taylor A."/>
            <person name="Grigoriev I.V."/>
            <person name="Nagy L.G."/>
            <person name="Martin F."/>
            <person name="Kauserud H."/>
        </authorList>
    </citation>
    <scope>NUCLEOTIDE SEQUENCE</scope>
    <source>
        <strain evidence="2">9284</strain>
    </source>
</reference>
<name>A0AAD7B5C1_9AGAR</name>
<evidence type="ECO:0000256" key="1">
    <source>
        <dbReference type="SAM" id="MobiDB-lite"/>
    </source>
</evidence>
<protein>
    <submittedName>
        <fullName evidence="2">Uncharacterized protein</fullName>
    </submittedName>
</protein>
<dbReference type="EMBL" id="JARKIF010000035">
    <property type="protein sequence ID" value="KAJ7610438.1"/>
    <property type="molecule type" value="Genomic_DNA"/>
</dbReference>
<dbReference type="Proteomes" id="UP001221142">
    <property type="component" value="Unassembled WGS sequence"/>
</dbReference>
<evidence type="ECO:0000313" key="3">
    <source>
        <dbReference type="Proteomes" id="UP001221142"/>
    </source>
</evidence>
<dbReference type="AlphaFoldDB" id="A0AAD7B5C1"/>
<evidence type="ECO:0000313" key="2">
    <source>
        <dbReference type="EMBL" id="KAJ7610438.1"/>
    </source>
</evidence>
<organism evidence="2 3">
    <name type="scientific">Roridomyces roridus</name>
    <dbReference type="NCBI Taxonomy" id="1738132"/>
    <lineage>
        <taxon>Eukaryota</taxon>
        <taxon>Fungi</taxon>
        <taxon>Dikarya</taxon>
        <taxon>Basidiomycota</taxon>
        <taxon>Agaricomycotina</taxon>
        <taxon>Agaricomycetes</taxon>
        <taxon>Agaricomycetidae</taxon>
        <taxon>Agaricales</taxon>
        <taxon>Marasmiineae</taxon>
        <taxon>Mycenaceae</taxon>
        <taxon>Roridomyces</taxon>
    </lineage>
</organism>
<keyword evidence="3" id="KW-1185">Reference proteome</keyword>
<proteinExistence type="predicted"/>
<gene>
    <name evidence="2" type="ORF">FB45DRAFT_875793</name>
</gene>
<sequence length="171" mass="19135">MKERWTQKVANTSDDGELRGYGGPSKKRESGKRAIGHPSTVRRGPGLRLWERYREHIGDSVGIGIIGDRLATRALPGTWNIRLESSQVEVITEGDASAIQMMVVDKIFVLFEPEVEEREDELEKSAPAQPSSWDILVDDDPDNYEFSLFLLYKPGLGPGPWSRARACPARP</sequence>
<comment type="caution">
    <text evidence="2">The sequence shown here is derived from an EMBL/GenBank/DDBJ whole genome shotgun (WGS) entry which is preliminary data.</text>
</comment>
<accession>A0AAD7B5C1</accession>